<protein>
    <submittedName>
        <fullName evidence="3">Uncharacterized protein</fullName>
    </submittedName>
</protein>
<reference evidence="4 6" key="2">
    <citation type="submission" date="2016-08" db="EMBL/GenBank/DDBJ databases">
        <authorList>
            <person name="Varghese N."/>
            <person name="Submissions Spin"/>
        </authorList>
    </citation>
    <scope>NUCLEOTIDE SEQUENCE [LARGE SCALE GENOMIC DNA]</scope>
    <source>
        <strain evidence="4 6">HL-109</strain>
    </source>
</reference>
<name>A0A0N8KEI0_9HYPH</name>
<proteinExistence type="predicted"/>
<evidence type="ECO:0000256" key="1">
    <source>
        <dbReference type="SAM" id="MobiDB-lite"/>
    </source>
</evidence>
<keyword evidence="6" id="KW-1185">Reference proteome</keyword>
<sequence>MRKITLGFAAIAIAIATLTFGADTARALDFSITFGTGQPPIVRHNDHREALPVTPYTHRPVVPHRQATPQRKAAPHRQTAPQRKAAPPPRYDDRSHWRDQRSHWRDQNRYDRRDRRWRDDRRSRSQSCTVRTERYWDGRGWVTDRRRVCR</sequence>
<keyword evidence="2" id="KW-0732">Signal</keyword>
<organism evidence="3 5">
    <name type="scientific">Saliniramus fredricksonii</name>
    <dbReference type="NCBI Taxonomy" id="1653334"/>
    <lineage>
        <taxon>Bacteria</taxon>
        <taxon>Pseudomonadati</taxon>
        <taxon>Pseudomonadota</taxon>
        <taxon>Alphaproteobacteria</taxon>
        <taxon>Hyphomicrobiales</taxon>
        <taxon>Salinarimonadaceae</taxon>
        <taxon>Saliniramus</taxon>
    </lineage>
</organism>
<gene>
    <name evidence="4" type="ORF">GA0071312_2929</name>
    <name evidence="3" type="ORF">HLUCCO17_07080</name>
</gene>
<feature type="compositionally biased region" description="Basic and acidic residues" evidence="1">
    <location>
        <begin position="90"/>
        <end position="106"/>
    </location>
</feature>
<dbReference type="EMBL" id="LJSX01000008">
    <property type="protein sequence ID" value="KPQ11394.1"/>
    <property type="molecule type" value="Genomic_DNA"/>
</dbReference>
<feature type="region of interest" description="Disordered" evidence="1">
    <location>
        <begin position="51"/>
        <end position="106"/>
    </location>
</feature>
<evidence type="ECO:0000313" key="4">
    <source>
        <dbReference type="EMBL" id="SCC81956.1"/>
    </source>
</evidence>
<accession>A0A0N8KEI0</accession>
<dbReference type="RefSeq" id="WP_074445544.1">
    <property type="nucleotide sequence ID" value="NZ_FMBM01000002.1"/>
</dbReference>
<dbReference type="STRING" id="1653334.GA0071312_2929"/>
<dbReference type="Proteomes" id="UP000050497">
    <property type="component" value="Unassembled WGS sequence"/>
</dbReference>
<dbReference type="Proteomes" id="UP000182800">
    <property type="component" value="Unassembled WGS sequence"/>
</dbReference>
<evidence type="ECO:0000313" key="3">
    <source>
        <dbReference type="EMBL" id="KPQ11394.1"/>
    </source>
</evidence>
<feature type="chain" id="PRO_5006027857" evidence="2">
    <location>
        <begin position="22"/>
        <end position="150"/>
    </location>
</feature>
<dbReference type="AlphaFoldDB" id="A0A0N8KEI0"/>
<reference evidence="3 5" key="1">
    <citation type="submission" date="2015-09" db="EMBL/GenBank/DDBJ databases">
        <title>Identification and resolution of microdiversity through metagenomic sequencing of parallel consortia.</title>
        <authorList>
            <person name="Nelson W.C."/>
            <person name="Romine M.F."/>
            <person name="Lindemann S.R."/>
        </authorList>
    </citation>
    <scope>NUCLEOTIDE SEQUENCE [LARGE SCALE GENOMIC DNA]</scope>
    <source>
        <strain evidence="3">HL-109</strain>
    </source>
</reference>
<evidence type="ECO:0000313" key="6">
    <source>
        <dbReference type="Proteomes" id="UP000182800"/>
    </source>
</evidence>
<comment type="caution">
    <text evidence="3">The sequence shown here is derived from an EMBL/GenBank/DDBJ whole genome shotgun (WGS) entry which is preliminary data.</text>
</comment>
<evidence type="ECO:0000313" key="5">
    <source>
        <dbReference type="Proteomes" id="UP000050497"/>
    </source>
</evidence>
<evidence type="ECO:0000256" key="2">
    <source>
        <dbReference type="SAM" id="SignalP"/>
    </source>
</evidence>
<feature type="signal peptide" evidence="2">
    <location>
        <begin position="1"/>
        <end position="21"/>
    </location>
</feature>
<dbReference type="EMBL" id="FMBM01000002">
    <property type="protein sequence ID" value="SCC81956.1"/>
    <property type="molecule type" value="Genomic_DNA"/>
</dbReference>